<accession>A0ABZ2HV53</accession>
<proteinExistence type="predicted"/>
<keyword evidence="1" id="KW-0812">Transmembrane</keyword>
<dbReference type="Gene3D" id="2.160.20.80">
    <property type="entry name" value="E3 ubiquitin-protein ligase SopA"/>
    <property type="match status" value="1"/>
</dbReference>
<evidence type="ECO:0000256" key="1">
    <source>
        <dbReference type="SAM" id="Phobius"/>
    </source>
</evidence>
<reference evidence="2 3" key="1">
    <citation type="submission" date="2024-02" db="EMBL/GenBank/DDBJ databases">
        <title>Complete genome sequence of Pelagibacterium nitratireducens ZH15.</title>
        <authorList>
            <person name="Zhao L.H."/>
        </authorList>
    </citation>
    <scope>NUCLEOTIDE SEQUENCE [LARGE SCALE GENOMIC DNA]</scope>
    <source>
        <strain evidence="2 3">ZH15</strain>
    </source>
</reference>
<name>A0ABZ2HV53_9HYPH</name>
<gene>
    <name evidence="2" type="ORF">V6617_10230</name>
</gene>
<protein>
    <submittedName>
        <fullName evidence="2">Pentapeptide repeat-containing protein</fullName>
    </submittedName>
</protein>
<dbReference type="RefSeq" id="WP_338606882.1">
    <property type="nucleotide sequence ID" value="NZ_CP146275.1"/>
</dbReference>
<feature type="transmembrane region" description="Helical" evidence="1">
    <location>
        <begin position="40"/>
        <end position="61"/>
    </location>
</feature>
<keyword evidence="1" id="KW-0472">Membrane</keyword>
<evidence type="ECO:0000313" key="3">
    <source>
        <dbReference type="Proteomes" id="UP001369958"/>
    </source>
</evidence>
<dbReference type="Proteomes" id="UP001369958">
    <property type="component" value="Chromosome"/>
</dbReference>
<dbReference type="EMBL" id="CP146275">
    <property type="protein sequence ID" value="WWT31412.1"/>
    <property type="molecule type" value="Genomic_DNA"/>
</dbReference>
<evidence type="ECO:0000313" key="2">
    <source>
        <dbReference type="EMBL" id="WWT31412.1"/>
    </source>
</evidence>
<keyword evidence="1" id="KW-1133">Transmembrane helix</keyword>
<keyword evidence="3" id="KW-1185">Reference proteome</keyword>
<dbReference type="SUPFAM" id="SSF141571">
    <property type="entry name" value="Pentapeptide repeat-like"/>
    <property type="match status" value="1"/>
</dbReference>
<organism evidence="2 3">
    <name type="scientific">Pelagibacterium nitratireducens</name>
    <dbReference type="NCBI Taxonomy" id="1046114"/>
    <lineage>
        <taxon>Bacteria</taxon>
        <taxon>Pseudomonadati</taxon>
        <taxon>Pseudomonadota</taxon>
        <taxon>Alphaproteobacteria</taxon>
        <taxon>Hyphomicrobiales</taxon>
        <taxon>Devosiaceae</taxon>
        <taxon>Pelagibacterium</taxon>
    </lineage>
</organism>
<sequence>MPDADRLERMRRNIRSMPAESPGRIRRLFRWIRSPGGRDTIAVLELVGFPFVAITLVLTLLQSFATNESLAEQRRLGGYQILASDGVSTDGIAHAITAVAEPGLAIYDIEFPCFIEPQQMEAERTCGSVLNWTLAGEGLSHVAIYGSRLWGADFMAAAIDRVIFRGVDFSDSALREGAFTNNAVFSSDMRRFNFENVDLEGSYFLDVDMRDAAFESGAFGSFTIENSDMSGASIWGGSFEELTLRNVDLSGLKFCLLSTCEIDFGAIKLDKVYYRDGSPPVGLENTPIDPSEIYVCPPFTFDFGPGCKAG</sequence>